<evidence type="ECO:0000313" key="3">
    <source>
        <dbReference type="Proteomes" id="UP000229344"/>
    </source>
</evidence>
<name>A0A2H0UEM7_9BACT</name>
<comment type="caution">
    <text evidence="2">The sequence shown here is derived from an EMBL/GenBank/DDBJ whole genome shotgun (WGS) entry which is preliminary data.</text>
</comment>
<accession>A0A2H0UEM7</accession>
<dbReference type="Pfam" id="PF03713">
    <property type="entry name" value="DUF305"/>
    <property type="match status" value="1"/>
</dbReference>
<protein>
    <submittedName>
        <fullName evidence="2">DUF305 domain-containing protein</fullName>
    </submittedName>
</protein>
<dbReference type="PANTHER" id="PTHR36933:SF1">
    <property type="entry name" value="SLL0788 PROTEIN"/>
    <property type="match status" value="1"/>
</dbReference>
<evidence type="ECO:0000313" key="2">
    <source>
        <dbReference type="EMBL" id="PIR84869.1"/>
    </source>
</evidence>
<dbReference type="Proteomes" id="UP000229344">
    <property type="component" value="Unassembled WGS sequence"/>
</dbReference>
<sequence>MKQTTIIVLVLGALLLGGVVGVYMTTMSNQEPESNDSVAVMDHGDSMHVTSEKAFLEGMIPHHQEAIDTAREVLARGGTTEEIRTLATNVVAAQESEVASMKEWYRAWYDVPYTPSPMYMSMMRELEPLSGTAIDRAFLEDMIGHHQGAIAMAESVRPYIEHTEITLLANAVVETQTAEILEMKRLLSTLPE</sequence>
<dbReference type="AlphaFoldDB" id="A0A2H0UEM7"/>
<gene>
    <name evidence="2" type="ORF">COU16_00580</name>
</gene>
<evidence type="ECO:0000259" key="1">
    <source>
        <dbReference type="Pfam" id="PF03713"/>
    </source>
</evidence>
<dbReference type="InterPro" id="IPR005183">
    <property type="entry name" value="DUF305_CopM-like"/>
</dbReference>
<dbReference type="InterPro" id="IPR012347">
    <property type="entry name" value="Ferritin-like"/>
</dbReference>
<dbReference type="PANTHER" id="PTHR36933">
    <property type="entry name" value="SLL0788 PROTEIN"/>
    <property type="match status" value="1"/>
</dbReference>
<dbReference type="Gene3D" id="1.20.1260.10">
    <property type="match status" value="2"/>
</dbReference>
<dbReference type="EMBL" id="PFBI01000003">
    <property type="protein sequence ID" value="PIR84869.1"/>
    <property type="molecule type" value="Genomic_DNA"/>
</dbReference>
<organism evidence="2 3">
    <name type="scientific">Candidatus Kaiserbacteria bacterium CG10_big_fil_rev_8_21_14_0_10_47_16</name>
    <dbReference type="NCBI Taxonomy" id="1974608"/>
    <lineage>
        <taxon>Bacteria</taxon>
        <taxon>Candidatus Kaiseribacteriota</taxon>
    </lineage>
</organism>
<reference evidence="3" key="1">
    <citation type="submission" date="2017-09" db="EMBL/GenBank/DDBJ databases">
        <title>Depth-based differentiation of microbial function through sediment-hosted aquifers and enrichment of novel symbionts in the deep terrestrial subsurface.</title>
        <authorList>
            <person name="Probst A.J."/>
            <person name="Ladd B."/>
            <person name="Jarett J.K."/>
            <person name="Geller-Mcgrath D.E."/>
            <person name="Sieber C.M.K."/>
            <person name="Emerson J.B."/>
            <person name="Anantharaman K."/>
            <person name="Thomas B.C."/>
            <person name="Malmstrom R."/>
            <person name="Stieglmeier M."/>
            <person name="Klingl A."/>
            <person name="Woyke T."/>
            <person name="Ryan C.M."/>
            <person name="Banfield J.F."/>
        </authorList>
    </citation>
    <scope>NUCLEOTIDE SEQUENCE [LARGE SCALE GENOMIC DNA]</scope>
</reference>
<proteinExistence type="predicted"/>
<feature type="domain" description="DUF305" evidence="1">
    <location>
        <begin position="53"/>
        <end position="187"/>
    </location>
</feature>